<dbReference type="AlphaFoldDB" id="A0A7K0H2F6"/>
<evidence type="ECO:0000313" key="1">
    <source>
        <dbReference type="EMBL" id="MRY96079.1"/>
    </source>
</evidence>
<evidence type="ECO:0000313" key="2">
    <source>
        <dbReference type="Proteomes" id="UP000461276"/>
    </source>
</evidence>
<accession>A0A7K0H2F6</accession>
<proteinExistence type="predicted"/>
<name>A0A7K0H2F6_PARDI</name>
<protein>
    <submittedName>
        <fullName evidence="1">Mobilization protein</fullName>
    </submittedName>
</protein>
<dbReference type="EMBL" id="WKMY01000079">
    <property type="protein sequence ID" value="MRY96079.1"/>
    <property type="molecule type" value="Genomic_DNA"/>
</dbReference>
<sequence length="41" mass="4662">MGATSIHVQAVKPGSEIHNFREKELDYVRPELSHLNESWVG</sequence>
<reference evidence="1 2" key="1">
    <citation type="journal article" date="2019" name="Nat. Med.">
        <title>A library of human gut bacterial isolates paired with longitudinal multiomics data enables mechanistic microbiome research.</title>
        <authorList>
            <person name="Poyet M."/>
            <person name="Groussin M."/>
            <person name="Gibbons S.M."/>
            <person name="Avila-Pacheco J."/>
            <person name="Jiang X."/>
            <person name="Kearney S.M."/>
            <person name="Perrotta A.R."/>
            <person name="Berdy B."/>
            <person name="Zhao S."/>
            <person name="Lieberman T.D."/>
            <person name="Swanson P.K."/>
            <person name="Smith M."/>
            <person name="Roesemann S."/>
            <person name="Alexander J.E."/>
            <person name="Rich S.A."/>
            <person name="Livny J."/>
            <person name="Vlamakis H."/>
            <person name="Clish C."/>
            <person name="Bullock K."/>
            <person name="Deik A."/>
            <person name="Scott J."/>
            <person name="Pierce K.A."/>
            <person name="Xavier R.J."/>
            <person name="Alm E.J."/>
        </authorList>
    </citation>
    <scope>NUCLEOTIDE SEQUENCE [LARGE SCALE GENOMIC DNA]</scope>
    <source>
        <strain evidence="1 2">BIOML-A9</strain>
    </source>
</reference>
<gene>
    <name evidence="1" type="ORF">GKD67_23255</name>
</gene>
<dbReference type="Proteomes" id="UP000461276">
    <property type="component" value="Unassembled WGS sequence"/>
</dbReference>
<feature type="non-terminal residue" evidence="1">
    <location>
        <position position="41"/>
    </location>
</feature>
<comment type="caution">
    <text evidence="1">The sequence shown here is derived from an EMBL/GenBank/DDBJ whole genome shotgun (WGS) entry which is preliminary data.</text>
</comment>
<organism evidence="1 2">
    <name type="scientific">Parabacteroides distasonis</name>
    <dbReference type="NCBI Taxonomy" id="823"/>
    <lineage>
        <taxon>Bacteria</taxon>
        <taxon>Pseudomonadati</taxon>
        <taxon>Bacteroidota</taxon>
        <taxon>Bacteroidia</taxon>
        <taxon>Bacteroidales</taxon>
        <taxon>Tannerellaceae</taxon>
        <taxon>Parabacteroides</taxon>
    </lineage>
</organism>